<feature type="compositionally biased region" description="Low complexity" evidence="1">
    <location>
        <begin position="633"/>
        <end position="645"/>
    </location>
</feature>
<organism evidence="2 3">
    <name type="scientific">Lactuca saligna</name>
    <name type="common">Willowleaf lettuce</name>
    <dbReference type="NCBI Taxonomy" id="75948"/>
    <lineage>
        <taxon>Eukaryota</taxon>
        <taxon>Viridiplantae</taxon>
        <taxon>Streptophyta</taxon>
        <taxon>Embryophyta</taxon>
        <taxon>Tracheophyta</taxon>
        <taxon>Spermatophyta</taxon>
        <taxon>Magnoliopsida</taxon>
        <taxon>eudicotyledons</taxon>
        <taxon>Gunneridae</taxon>
        <taxon>Pentapetalae</taxon>
        <taxon>asterids</taxon>
        <taxon>campanulids</taxon>
        <taxon>Asterales</taxon>
        <taxon>Asteraceae</taxon>
        <taxon>Cichorioideae</taxon>
        <taxon>Cichorieae</taxon>
        <taxon>Lactucinae</taxon>
        <taxon>Lactuca</taxon>
    </lineage>
</organism>
<name>A0AA36EKY5_LACSI</name>
<gene>
    <name evidence="2" type="ORF">LSALG_LOCUS39550</name>
</gene>
<dbReference type="PANTHER" id="PTHR37722">
    <property type="entry name" value="OS01G0167700 PROTEIN"/>
    <property type="match status" value="1"/>
</dbReference>
<sequence length="695" mass="78779">MLQWMGGSRRKVTTSRKSTQKRQKQYFEQRKRQQQQQNSNGLESYSDKKAPCTQCPENNRSLDILSLLNLSKNGQDFTTRFPEAQGRGSSNGQHTTQNSQTALQMENENICPSEDVEIRETRNVSDHVEEAGCQQEFLFDFSSSNHDAPKGNNEKDPMKMTTDRKLSVVDMLGDDGQNSSSRGNLVHENHVAFSVEGLGKVEMETPVHSPQHPTRKFAYGFPGPSKIFKGSYTSKNLNCSLEDQFPELDDMAVCGDISTDACSLEPPPYLGELHRNLKQKTMVDKECLLHDAEDFLSNDEFYDSRFKWHEKSSFLDEKFLEDNCTVSWKNWSCDLDYMRSRKCEKSDFSFEGGHMQKRRAGVDSAGCFNVSGLSSPYKHQINHHYDFMTSDMTRCNSQFSETTHSSDWPSFATPDARHDLHLLSQDSFLSHPAWHEGTNNPSSNFRRHATDSRSPFSMKSNTFSGGFGMKSNINMMSDFSSREDDWLFEERRNIKSYDGSIKASETPNHWTEEPFDSDFNLKFCVDEHGGNFFSDKVAFSQQVSPVKEEYGHDHLFNEEKDDSNIQIQKSVSTRESESVTLPAVTSTFHQHKENSHECNYSSSKNGTSINNLESEESQVKTPEIEITPAPNALLSPEPSEGGSSSVEMPHCHGLNKCPDATQTSLQTQNEHKETEDSGPNSCKVMMIGRYVLPLL</sequence>
<dbReference type="AlphaFoldDB" id="A0AA36EKY5"/>
<keyword evidence="3" id="KW-1185">Reference proteome</keyword>
<feature type="region of interest" description="Disordered" evidence="1">
    <location>
        <begin position="1"/>
        <end position="54"/>
    </location>
</feature>
<feature type="region of interest" description="Disordered" evidence="1">
    <location>
        <begin position="76"/>
        <end position="101"/>
    </location>
</feature>
<evidence type="ECO:0000313" key="3">
    <source>
        <dbReference type="Proteomes" id="UP001177003"/>
    </source>
</evidence>
<accession>A0AA36EKY5</accession>
<reference evidence="2" key="1">
    <citation type="submission" date="2023-04" db="EMBL/GenBank/DDBJ databases">
        <authorList>
            <person name="Vijverberg K."/>
            <person name="Xiong W."/>
            <person name="Schranz E."/>
        </authorList>
    </citation>
    <scope>NUCLEOTIDE SEQUENCE</scope>
</reference>
<feature type="compositionally biased region" description="Polar residues" evidence="1">
    <location>
        <begin position="597"/>
        <end position="612"/>
    </location>
</feature>
<feature type="region of interest" description="Disordered" evidence="1">
    <location>
        <begin position="587"/>
        <end position="681"/>
    </location>
</feature>
<dbReference type="EMBL" id="OX465085">
    <property type="protein sequence ID" value="CAI9300956.1"/>
    <property type="molecule type" value="Genomic_DNA"/>
</dbReference>
<evidence type="ECO:0000313" key="2">
    <source>
        <dbReference type="EMBL" id="CAI9300956.1"/>
    </source>
</evidence>
<feature type="compositionally biased region" description="Polar residues" evidence="1">
    <location>
        <begin position="87"/>
        <end position="101"/>
    </location>
</feature>
<proteinExistence type="predicted"/>
<dbReference type="PANTHER" id="PTHR37722:SF2">
    <property type="entry name" value="OS01G0167700 PROTEIN"/>
    <property type="match status" value="1"/>
</dbReference>
<protein>
    <submittedName>
        <fullName evidence="2">Uncharacterized protein</fullName>
    </submittedName>
</protein>
<feature type="compositionally biased region" description="Basic residues" evidence="1">
    <location>
        <begin position="8"/>
        <end position="24"/>
    </location>
</feature>
<feature type="region of interest" description="Disordered" evidence="1">
    <location>
        <begin position="433"/>
        <end position="453"/>
    </location>
</feature>
<dbReference type="Proteomes" id="UP001177003">
    <property type="component" value="Chromosome 9"/>
</dbReference>
<evidence type="ECO:0000256" key="1">
    <source>
        <dbReference type="SAM" id="MobiDB-lite"/>
    </source>
</evidence>